<gene>
    <name evidence="4" type="ORF">LZC94_44985</name>
</gene>
<accession>A0ABZ2LVK5</accession>
<keyword evidence="5" id="KW-1185">Reference proteome</keyword>
<feature type="chain" id="PRO_5047039330" evidence="2">
    <location>
        <begin position="32"/>
        <end position="317"/>
    </location>
</feature>
<keyword evidence="1" id="KW-0378">Hydrolase</keyword>
<proteinExistence type="predicted"/>
<evidence type="ECO:0000313" key="4">
    <source>
        <dbReference type="EMBL" id="WXB14963.1"/>
    </source>
</evidence>
<dbReference type="InterPro" id="IPR051262">
    <property type="entry name" value="SMP-30/CGR1_Lactonase"/>
</dbReference>
<dbReference type="Proteomes" id="UP001370348">
    <property type="component" value="Chromosome"/>
</dbReference>
<dbReference type="InterPro" id="IPR015943">
    <property type="entry name" value="WD40/YVTN_repeat-like_dom_sf"/>
</dbReference>
<dbReference type="RefSeq" id="WP_394824586.1">
    <property type="nucleotide sequence ID" value="NZ_CP089984.1"/>
</dbReference>
<feature type="domain" description="SMP-30/Gluconolactonase/LRE-like region" evidence="3">
    <location>
        <begin position="49"/>
        <end position="286"/>
    </location>
</feature>
<name>A0ABZ2LVK5_9BACT</name>
<dbReference type="Pfam" id="PF08450">
    <property type="entry name" value="SGL"/>
    <property type="match status" value="1"/>
</dbReference>
<dbReference type="Gene3D" id="2.130.10.10">
    <property type="entry name" value="YVTN repeat-like/Quinoprotein amine dehydrogenase"/>
    <property type="match status" value="2"/>
</dbReference>
<dbReference type="PANTHER" id="PTHR47572">
    <property type="entry name" value="LIPOPROTEIN-RELATED"/>
    <property type="match status" value="1"/>
</dbReference>
<dbReference type="InterPro" id="IPR013658">
    <property type="entry name" value="SGL"/>
</dbReference>
<dbReference type="EMBL" id="CP089984">
    <property type="protein sequence ID" value="WXB14963.1"/>
    <property type="molecule type" value="Genomic_DNA"/>
</dbReference>
<organism evidence="4 5">
    <name type="scientific">Pendulispora albinea</name>
    <dbReference type="NCBI Taxonomy" id="2741071"/>
    <lineage>
        <taxon>Bacteria</taxon>
        <taxon>Pseudomonadati</taxon>
        <taxon>Myxococcota</taxon>
        <taxon>Myxococcia</taxon>
        <taxon>Myxococcales</taxon>
        <taxon>Sorangiineae</taxon>
        <taxon>Pendulisporaceae</taxon>
        <taxon>Pendulispora</taxon>
    </lineage>
</organism>
<evidence type="ECO:0000313" key="5">
    <source>
        <dbReference type="Proteomes" id="UP001370348"/>
    </source>
</evidence>
<reference evidence="4 5" key="1">
    <citation type="submission" date="2021-12" db="EMBL/GenBank/DDBJ databases">
        <title>Discovery of the Pendulisporaceae a myxobacterial family with distinct sporulation behavior and unique specialized metabolism.</title>
        <authorList>
            <person name="Garcia R."/>
            <person name="Popoff A."/>
            <person name="Bader C.D."/>
            <person name="Loehr J."/>
            <person name="Walesch S."/>
            <person name="Walt C."/>
            <person name="Boldt J."/>
            <person name="Bunk B."/>
            <person name="Haeckl F.J.F.P.J."/>
            <person name="Gunesch A.P."/>
            <person name="Birkelbach J."/>
            <person name="Nuebel U."/>
            <person name="Pietschmann T."/>
            <person name="Bach T."/>
            <person name="Mueller R."/>
        </authorList>
    </citation>
    <scope>NUCLEOTIDE SEQUENCE [LARGE SCALE GENOMIC DNA]</scope>
    <source>
        <strain evidence="4 5">MSr11954</strain>
    </source>
</reference>
<evidence type="ECO:0000256" key="1">
    <source>
        <dbReference type="ARBA" id="ARBA00022801"/>
    </source>
</evidence>
<sequence>MRCKFFASFAIALLSLAAPTILAPTSSVAYAEPNVDYPDTFALPRGFRPEGIAIDAAGYAYFGSMANGAIYRADLKTGQGSLLNRGTGSAAIGLKVDSRNRLFVAGGGSGSARVIDTRSGNVIANYPLATGSSFVNDVVLAQDGAWFTDSTVPTLYKVPLGARGELAEVDDVVRLPLKGDIVFSSGTTNANGIATSPDERSLIIVQWNTGKLFQVNPTTGVTRTITLAGGESVPRGDGILRDGNILYVAQNRLNQIAKIELDSAGTQGRLITRVSDPRFDVPTTLAAFRDRLYAPNARFNTTPTPTTTYNAIAIPKP</sequence>
<protein>
    <submittedName>
        <fullName evidence="4">SMP-30/gluconolactonase/LRE family protein</fullName>
    </submittedName>
</protein>
<dbReference type="SUPFAM" id="SSF63829">
    <property type="entry name" value="Calcium-dependent phosphotriesterase"/>
    <property type="match status" value="1"/>
</dbReference>
<keyword evidence="2" id="KW-0732">Signal</keyword>
<evidence type="ECO:0000259" key="3">
    <source>
        <dbReference type="Pfam" id="PF08450"/>
    </source>
</evidence>
<evidence type="ECO:0000256" key="2">
    <source>
        <dbReference type="SAM" id="SignalP"/>
    </source>
</evidence>
<feature type="signal peptide" evidence="2">
    <location>
        <begin position="1"/>
        <end position="31"/>
    </location>
</feature>
<dbReference type="PANTHER" id="PTHR47572:SF4">
    <property type="entry name" value="LACTONASE DRP35"/>
    <property type="match status" value="1"/>
</dbReference>